<dbReference type="EMBL" id="KQ773173">
    <property type="protein sequence ID" value="OAD52419.1"/>
    <property type="molecule type" value="Genomic_DNA"/>
</dbReference>
<feature type="region of interest" description="Disordered" evidence="2">
    <location>
        <begin position="429"/>
        <end position="460"/>
    </location>
</feature>
<dbReference type="PANTHER" id="PTHR13009:SF22">
    <property type="entry name" value="LD43819P"/>
    <property type="match status" value="1"/>
</dbReference>
<dbReference type="InterPro" id="IPR015310">
    <property type="entry name" value="AHSA1-like_N"/>
</dbReference>
<accession>A0A310SDM8</accession>
<dbReference type="Proteomes" id="UP000250275">
    <property type="component" value="Unassembled WGS sequence"/>
</dbReference>
<dbReference type="InterPro" id="IPR036338">
    <property type="entry name" value="Aha1"/>
</dbReference>
<evidence type="ECO:0000256" key="2">
    <source>
        <dbReference type="SAM" id="MobiDB-lite"/>
    </source>
</evidence>
<dbReference type="GO" id="GO:0005829">
    <property type="term" value="C:cytosol"/>
    <property type="evidence" value="ECO:0007669"/>
    <property type="project" value="TreeGrafter"/>
</dbReference>
<dbReference type="Gene3D" id="3.15.10.20">
    <property type="entry name" value="Activator of Hsp90 ATPase Aha1, N-terminal domain"/>
    <property type="match status" value="1"/>
</dbReference>
<name>A0A310SDM8_9HYME</name>
<feature type="domain" description="Activator of Hsp90 ATPase AHSA1-like N-terminal" evidence="3">
    <location>
        <begin position="29"/>
        <end position="164"/>
    </location>
</feature>
<dbReference type="SUPFAM" id="SSF103111">
    <property type="entry name" value="Activator of Hsp90 ATPase, Aha1"/>
    <property type="match status" value="1"/>
</dbReference>
<dbReference type="CDD" id="cd08892">
    <property type="entry name" value="SRPBCC_Aha1"/>
    <property type="match status" value="1"/>
</dbReference>
<reference evidence="4 5" key="1">
    <citation type="submission" date="2015-07" db="EMBL/GenBank/DDBJ databases">
        <title>The genome of Eufriesea mexicana.</title>
        <authorList>
            <person name="Pan H."/>
            <person name="Kapheim K."/>
        </authorList>
    </citation>
    <scope>NUCLEOTIDE SEQUENCE [LARGE SCALE GENOMIC DNA]</scope>
    <source>
        <strain evidence="4">0111107269</strain>
        <tissue evidence="4">Whole body</tissue>
    </source>
</reference>
<evidence type="ECO:0000259" key="3">
    <source>
        <dbReference type="SMART" id="SM01000"/>
    </source>
</evidence>
<dbReference type="AlphaFoldDB" id="A0A310SDM8"/>
<evidence type="ECO:0000313" key="5">
    <source>
        <dbReference type="Proteomes" id="UP000250275"/>
    </source>
</evidence>
<protein>
    <submittedName>
        <fullName evidence="4">Activator of 90 kDa heat shock protein ATPase like protein 1</fullName>
    </submittedName>
</protein>
<feature type="compositionally biased region" description="Acidic residues" evidence="2">
    <location>
        <begin position="435"/>
        <end position="446"/>
    </location>
</feature>
<keyword evidence="4" id="KW-0346">Stress response</keyword>
<evidence type="ECO:0000313" key="4">
    <source>
        <dbReference type="EMBL" id="OAD52419.1"/>
    </source>
</evidence>
<dbReference type="Gene3D" id="3.30.530.20">
    <property type="match status" value="1"/>
</dbReference>
<organism evidence="4 5">
    <name type="scientific">Eufriesea mexicana</name>
    <dbReference type="NCBI Taxonomy" id="516756"/>
    <lineage>
        <taxon>Eukaryota</taxon>
        <taxon>Metazoa</taxon>
        <taxon>Ecdysozoa</taxon>
        <taxon>Arthropoda</taxon>
        <taxon>Hexapoda</taxon>
        <taxon>Insecta</taxon>
        <taxon>Pterygota</taxon>
        <taxon>Neoptera</taxon>
        <taxon>Endopterygota</taxon>
        <taxon>Hymenoptera</taxon>
        <taxon>Apocrita</taxon>
        <taxon>Aculeata</taxon>
        <taxon>Apoidea</taxon>
        <taxon>Anthophila</taxon>
        <taxon>Apidae</taxon>
        <taxon>Eufriesea</taxon>
    </lineage>
</organism>
<dbReference type="PANTHER" id="PTHR13009">
    <property type="entry name" value="HEAT SHOCK PROTEIN 90 HSP90 CO-CHAPERONE AHA-1"/>
    <property type="match status" value="1"/>
</dbReference>
<dbReference type="Pfam" id="PF09229">
    <property type="entry name" value="Aha1_N"/>
    <property type="match status" value="1"/>
</dbReference>
<dbReference type="SMART" id="SM01000">
    <property type="entry name" value="Aha1_N"/>
    <property type="match status" value="1"/>
</dbReference>
<dbReference type="InterPro" id="IPR023393">
    <property type="entry name" value="START-like_dom_sf"/>
</dbReference>
<dbReference type="SUPFAM" id="SSF55961">
    <property type="entry name" value="Bet v1-like"/>
    <property type="match status" value="1"/>
</dbReference>
<feature type="compositionally biased region" description="Polar residues" evidence="2">
    <location>
        <begin position="450"/>
        <end position="459"/>
    </location>
</feature>
<dbReference type="GO" id="GO:0001671">
    <property type="term" value="F:ATPase activator activity"/>
    <property type="evidence" value="ECO:0007669"/>
    <property type="project" value="InterPro"/>
</dbReference>
<keyword evidence="5" id="KW-1185">Reference proteome</keyword>
<evidence type="ECO:0000256" key="1">
    <source>
        <dbReference type="ARBA" id="ARBA00006817"/>
    </source>
</evidence>
<dbReference type="GO" id="GO:0006457">
    <property type="term" value="P:protein folding"/>
    <property type="evidence" value="ECO:0007669"/>
    <property type="project" value="TreeGrafter"/>
</dbReference>
<dbReference type="GO" id="GO:0051087">
    <property type="term" value="F:protein-folding chaperone binding"/>
    <property type="evidence" value="ECO:0007669"/>
    <property type="project" value="InterPro"/>
</dbReference>
<comment type="similarity">
    <text evidence="1">Belongs to the AHA1 family.</text>
</comment>
<gene>
    <name evidence="4" type="ORF">WN48_01696</name>
</gene>
<dbReference type="InterPro" id="IPR013538">
    <property type="entry name" value="ASHA1/2-like_C"/>
</dbReference>
<sequence length="509" mass="57793">MAKWGEGDPRWIVEERPDATNVNNWHWTEKNACSWSQEKIKELFTNMKMEGDDVSCTVAEVEKCEGEAMANNRKGKLIFFYEWNIVLKWMSNKKSDKKIEGKINIPNLSEENNISEVDIEITLEDSTDEGEAVKHFLHTKGKEFIRDKLKKYVSSLKEEFTVGMILPKKDSVKENISNITSGFNAKMQMSSTILSSNNKKELGCKISTTTIKQQQKFQCRAEEFYKAFMTFEMVQAFTKGPVVLEPKKEGKFELFGGNIHGYFVDITPTRIVQRWRCKQWPEGHFSDVTIDICEKSDHTEVNLTQVGVPVRVFESEGVTVAGIRVEINTILELAQRAVSLKSAVRKCARCNPALYSNRGEMSFWSAIDLDQLQYGLNDPEVPESRSYRKPVVMFHRSGGLALAGLTPKAMACGFGVIFRHRTHGEVVSRSISQEIESDSSSDEEKDENIGSVSYLSSENRTIKDKPSVEGEVDVSALAKMKKERKELEQYLLCEAGKIHKQTIGKVMEK</sequence>
<proteinExistence type="inferred from homology"/>
<dbReference type="Pfam" id="PF08327">
    <property type="entry name" value="AHSA1"/>
    <property type="match status" value="1"/>
</dbReference>
<dbReference type="OrthoDB" id="567237at2759"/>